<dbReference type="Pfam" id="PF04393">
    <property type="entry name" value="DUF535"/>
    <property type="match status" value="1"/>
</dbReference>
<evidence type="ECO:0000313" key="1">
    <source>
        <dbReference type="EMBL" id="XDU74687.1"/>
    </source>
</evidence>
<gene>
    <name evidence="1" type="ORF">AB3G37_11655</name>
</gene>
<proteinExistence type="predicted"/>
<dbReference type="EMBL" id="CP165628">
    <property type="protein sequence ID" value="XDU74687.1"/>
    <property type="molecule type" value="Genomic_DNA"/>
</dbReference>
<dbReference type="PANTHER" id="PTHR38785">
    <property type="entry name" value="HOMOLOG OF VIRK"/>
    <property type="match status" value="1"/>
</dbReference>
<dbReference type="AlphaFoldDB" id="A0AB39VX06"/>
<dbReference type="PANTHER" id="PTHR38785:SF1">
    <property type="entry name" value="HOMOLOG OF VIRK"/>
    <property type="match status" value="1"/>
</dbReference>
<protein>
    <submittedName>
        <fullName evidence="1">VirK/YbjX family protein</fullName>
    </submittedName>
</protein>
<sequence>MNTSESLLISEAIFFKKLVMNEVMHDRYWDSKSNRAKYIIRSLLMPKSTFKVLGFLATNPDAKRLMARQPSLPYKVHRPYLRANLKTKDKIKSICEGSRLIFTSLESSVYKKIYSSDGLQLAKIEGKNGDYTIKMGMENKFSREGELVLNLRNSEGITLASCAFGFVFENDMPCLFIGAMQGGEKLCTPELIKEATKSCYGLFPKRILIEIVCFLANKFECSKILAVSNKTHIFQSGRYKKRKSSLMLADYDGFWESLSGHRNAKNDYELPLEIKRKDIEEVTSKKRSEYRKRYVLLDDLKANLITVLN</sequence>
<dbReference type="RefSeq" id="WP_369790800.1">
    <property type="nucleotide sequence ID" value="NZ_CP165628.1"/>
</dbReference>
<dbReference type="InterPro" id="IPR007488">
    <property type="entry name" value="DUF535"/>
</dbReference>
<organism evidence="1">
    <name type="scientific">Rouxiella sp. WC2420</name>
    <dbReference type="NCBI Taxonomy" id="3234145"/>
    <lineage>
        <taxon>Bacteria</taxon>
        <taxon>Pseudomonadati</taxon>
        <taxon>Pseudomonadota</taxon>
        <taxon>Gammaproteobacteria</taxon>
        <taxon>Enterobacterales</taxon>
        <taxon>Yersiniaceae</taxon>
        <taxon>Rouxiella</taxon>
    </lineage>
</organism>
<reference evidence="1" key="1">
    <citation type="submission" date="2024-07" db="EMBL/GenBank/DDBJ databases">
        <authorList>
            <person name="Biller S.J."/>
        </authorList>
    </citation>
    <scope>NUCLEOTIDE SEQUENCE</scope>
    <source>
        <strain evidence="1">WC2420</strain>
    </source>
</reference>
<accession>A0AB39VX06</accession>
<name>A0AB39VX06_9GAMM</name>
<dbReference type="GO" id="GO:0006974">
    <property type="term" value="P:DNA damage response"/>
    <property type="evidence" value="ECO:0007669"/>
    <property type="project" value="TreeGrafter"/>
</dbReference>